<dbReference type="GO" id="GO:0016757">
    <property type="term" value="F:glycosyltransferase activity"/>
    <property type="evidence" value="ECO:0007669"/>
    <property type="project" value="InterPro"/>
</dbReference>
<keyword evidence="4" id="KW-1185">Reference proteome</keyword>
<proteinExistence type="predicted"/>
<comment type="caution">
    <text evidence="3">The sequence shown here is derived from an EMBL/GenBank/DDBJ whole genome shotgun (WGS) entry which is preliminary data.</text>
</comment>
<accession>A0A178MGD4</accession>
<reference evidence="3 4" key="1">
    <citation type="submission" date="2016-04" db="EMBL/GenBank/DDBJ databases">
        <title>Chloroflexus islandicus sp. nov., a thermophilic filamentous anoxygenic phototrophic bacterium from geyser Strokkur (Iceland).</title>
        <authorList>
            <person name="Gaisin V.A."/>
            <person name="Kalashnikov A.M."/>
            <person name="Sukhacheva M.V."/>
            <person name="Grouzdev D.S."/>
            <person name="Ivanov T.M."/>
            <person name="Kuznetsov B."/>
            <person name="Gorlenko V.M."/>
        </authorList>
    </citation>
    <scope>NUCLEOTIDE SEQUENCE [LARGE SCALE GENOMIC DNA]</scope>
    <source>
        <strain evidence="4">isl-2</strain>
    </source>
</reference>
<sequence length="387" mass="42646">MTHRIKVVQIVSGLVVGDIGGGSELYGIRLAQALDHNQFDVHVASLWRYNRPIEQYWEDVLRQCGVTVHYGASYVPPLRYALLAAYRGLRKSLACLRPDIVNGHAEFASIVGTALAISGIGQYFIRTSHSTLEFPHRRYLRPLIQSMYAMVAAAQVGVSPVIVQQLQQNPVQRWRNTPVHYISNAIDTKQIALLQDTCTIRDELHIGSEIPLFGIVARLTTQKGIPYALQAFAQVLERLPAARLAIVGAGPDEEELRSLAVQLGVADHVHWLGGRSDALQIIASLDVLVLSSLWEGLPTVILEAMLVGTPVVATAIPGVTELVIHQQTGLLAPPTDPNALAAMMILMIERPELARQFAAAAKEHVKQFTIERAAQQYTQLYLDVMKR</sequence>
<dbReference type="SUPFAM" id="SSF53756">
    <property type="entry name" value="UDP-Glycosyltransferase/glycogen phosphorylase"/>
    <property type="match status" value="1"/>
</dbReference>
<dbReference type="AlphaFoldDB" id="A0A178MGD4"/>
<gene>
    <name evidence="3" type="ORF">A6A03_09520</name>
</gene>
<dbReference type="Gene3D" id="3.40.50.2000">
    <property type="entry name" value="Glycogen Phosphorylase B"/>
    <property type="match status" value="2"/>
</dbReference>
<dbReference type="Pfam" id="PF00534">
    <property type="entry name" value="Glycos_transf_1"/>
    <property type="match status" value="1"/>
</dbReference>
<dbReference type="STRING" id="1707952.A6A03_09520"/>
<evidence type="ECO:0000313" key="3">
    <source>
        <dbReference type="EMBL" id="OAN47676.1"/>
    </source>
</evidence>
<dbReference type="InterPro" id="IPR028098">
    <property type="entry name" value="Glyco_trans_4-like_N"/>
</dbReference>
<dbReference type="RefSeq" id="WP_066783530.1">
    <property type="nucleotide sequence ID" value="NZ_LWQS01000035.1"/>
</dbReference>
<evidence type="ECO:0008006" key="5">
    <source>
        <dbReference type="Google" id="ProtNLM"/>
    </source>
</evidence>
<dbReference type="PANTHER" id="PTHR12526">
    <property type="entry name" value="GLYCOSYLTRANSFERASE"/>
    <property type="match status" value="1"/>
</dbReference>
<dbReference type="EMBL" id="LWQS01000035">
    <property type="protein sequence ID" value="OAN47676.1"/>
    <property type="molecule type" value="Genomic_DNA"/>
</dbReference>
<dbReference type="CDD" id="cd03801">
    <property type="entry name" value="GT4_PimA-like"/>
    <property type="match status" value="1"/>
</dbReference>
<dbReference type="Proteomes" id="UP000078287">
    <property type="component" value="Unassembled WGS sequence"/>
</dbReference>
<evidence type="ECO:0000313" key="4">
    <source>
        <dbReference type="Proteomes" id="UP000078287"/>
    </source>
</evidence>
<organism evidence="3 4">
    <name type="scientific">Chloroflexus islandicus</name>
    <dbReference type="NCBI Taxonomy" id="1707952"/>
    <lineage>
        <taxon>Bacteria</taxon>
        <taxon>Bacillati</taxon>
        <taxon>Chloroflexota</taxon>
        <taxon>Chloroflexia</taxon>
        <taxon>Chloroflexales</taxon>
        <taxon>Chloroflexineae</taxon>
        <taxon>Chloroflexaceae</taxon>
        <taxon>Chloroflexus</taxon>
    </lineage>
</organism>
<dbReference type="InterPro" id="IPR001296">
    <property type="entry name" value="Glyco_trans_1"/>
</dbReference>
<feature type="domain" description="Glycosyltransferase subfamily 4-like N-terminal" evidence="2">
    <location>
        <begin position="21"/>
        <end position="189"/>
    </location>
</feature>
<dbReference type="Pfam" id="PF13439">
    <property type="entry name" value="Glyco_transf_4"/>
    <property type="match status" value="1"/>
</dbReference>
<name>A0A178MGD4_9CHLR</name>
<evidence type="ECO:0000259" key="2">
    <source>
        <dbReference type="Pfam" id="PF13439"/>
    </source>
</evidence>
<feature type="domain" description="Glycosyl transferase family 1" evidence="1">
    <location>
        <begin position="200"/>
        <end position="363"/>
    </location>
</feature>
<evidence type="ECO:0000259" key="1">
    <source>
        <dbReference type="Pfam" id="PF00534"/>
    </source>
</evidence>
<dbReference type="PANTHER" id="PTHR12526:SF635">
    <property type="entry name" value="GLYCOSYL TRANSFERASE GROUP 1"/>
    <property type="match status" value="1"/>
</dbReference>
<dbReference type="OrthoDB" id="3199616at2"/>
<protein>
    <recommendedName>
        <fullName evidence="5">Glycosyl transferase family 1</fullName>
    </recommendedName>
</protein>